<evidence type="ECO:0000256" key="1">
    <source>
        <dbReference type="SAM" id="Phobius"/>
    </source>
</evidence>
<keyword evidence="1" id="KW-1133">Transmembrane helix</keyword>
<organism evidence="2 3">
    <name type="scientific">Leptospira kemamanensis</name>
    <dbReference type="NCBI Taxonomy" id="2484942"/>
    <lineage>
        <taxon>Bacteria</taxon>
        <taxon>Pseudomonadati</taxon>
        <taxon>Spirochaetota</taxon>
        <taxon>Spirochaetia</taxon>
        <taxon>Leptospirales</taxon>
        <taxon>Leptospiraceae</taxon>
        <taxon>Leptospira</taxon>
    </lineage>
</organism>
<sequence>MNLTNQFRTTRFPFGFSDILVVILIPCLFMISCINIGEKTNNPSDSQNISLLATGLLLQGLLYLQVS</sequence>
<keyword evidence="1" id="KW-0812">Transmembrane</keyword>
<proteinExistence type="predicted"/>
<keyword evidence="1" id="KW-0472">Membrane</keyword>
<evidence type="ECO:0000313" key="3">
    <source>
        <dbReference type="Proteomes" id="UP000297609"/>
    </source>
</evidence>
<comment type="caution">
    <text evidence="2">The sequence shown here is derived from an EMBL/GenBank/DDBJ whole genome shotgun (WGS) entry which is preliminary data.</text>
</comment>
<evidence type="ECO:0000313" key="2">
    <source>
        <dbReference type="EMBL" id="TGL52285.1"/>
    </source>
</evidence>
<dbReference type="AlphaFoldDB" id="A0A4R9JQG7"/>
<feature type="transmembrane region" description="Helical" evidence="1">
    <location>
        <begin position="49"/>
        <end position="66"/>
    </location>
</feature>
<gene>
    <name evidence="2" type="ORF">EHQ59_09530</name>
</gene>
<protein>
    <submittedName>
        <fullName evidence="2">Uncharacterized protein</fullName>
    </submittedName>
</protein>
<keyword evidence="3" id="KW-1185">Reference proteome</keyword>
<name>A0A4R9JQG7_9LEPT</name>
<accession>A0A4R9JQG7</accession>
<dbReference type="Proteomes" id="UP000297609">
    <property type="component" value="Unassembled WGS sequence"/>
</dbReference>
<reference evidence="2" key="1">
    <citation type="journal article" date="2019" name="PLoS Negl. Trop. Dis.">
        <title>Revisiting the worldwide diversity of Leptospira species in the environment.</title>
        <authorList>
            <person name="Vincent A.T."/>
            <person name="Schiettekatte O."/>
            <person name="Bourhy P."/>
            <person name="Veyrier F.J."/>
            <person name="Picardeau M."/>
        </authorList>
    </citation>
    <scope>NUCLEOTIDE SEQUENCE [LARGE SCALE GENOMIC DNA]</scope>
    <source>
        <strain evidence="2">201702454</strain>
    </source>
</reference>
<dbReference type="EMBL" id="RQGG01000029">
    <property type="protein sequence ID" value="TGL52285.1"/>
    <property type="molecule type" value="Genomic_DNA"/>
</dbReference>
<feature type="transmembrane region" description="Helical" evidence="1">
    <location>
        <begin position="12"/>
        <end position="37"/>
    </location>
</feature>
<dbReference type="RefSeq" id="WP_135619439.1">
    <property type="nucleotide sequence ID" value="NZ_RQGG01000029.1"/>
</dbReference>